<accession>A0A4P2Q6M8</accession>
<sequence length="376" mass="38849">MVFRRLGSVLLAASLAMAPARVSLGAPAGNDEALVERARDLERRGEVLFKKKDYAPARDAFFVAWSLDKSWTTAGRLGECELKLGLYRDAAEHLAIFVRGKESEAPPVTEEMLELYFEARSKVGSLDVSVVGGPAEVLVDGEYVGTGPFEGPLFVEPGQHAVEARLARRAKAAVFGVKAGQTLRITMNFGVEPGWASVTIVDKESQEWDGIAAKPSGGVPEGNDPAAVEADATAVPAVAAPAQGAGVGREGQPNGYLVAGGTAAGGAAVGTGVALALLSAATASDADELLAQLKADGVRCSRPPQAGRCAELLSLRQEQDRSANTAMAALIGGGLLWAATAAYTFWPRPNTKPATVGWVAPVMARGGIGLSIGGAF</sequence>
<feature type="chain" id="PRO_5020696060" description="PEGA domain-containing protein" evidence="1">
    <location>
        <begin position="29"/>
        <end position="376"/>
    </location>
</feature>
<proteinExistence type="predicted"/>
<dbReference type="AlphaFoldDB" id="A0A4P2Q6M8"/>
<protein>
    <recommendedName>
        <fullName evidence="4">PEGA domain-containing protein</fullName>
    </recommendedName>
</protein>
<name>A0A4P2Q6M8_SORCE</name>
<evidence type="ECO:0008006" key="4">
    <source>
        <dbReference type="Google" id="ProtNLM"/>
    </source>
</evidence>
<organism evidence="2 3">
    <name type="scientific">Sorangium cellulosum</name>
    <name type="common">Polyangium cellulosum</name>
    <dbReference type="NCBI Taxonomy" id="56"/>
    <lineage>
        <taxon>Bacteria</taxon>
        <taxon>Pseudomonadati</taxon>
        <taxon>Myxococcota</taxon>
        <taxon>Polyangia</taxon>
        <taxon>Polyangiales</taxon>
        <taxon>Polyangiaceae</taxon>
        <taxon>Sorangium</taxon>
    </lineage>
</organism>
<feature type="signal peptide" evidence="1">
    <location>
        <begin position="1"/>
        <end position="28"/>
    </location>
</feature>
<reference evidence="2 3" key="1">
    <citation type="submission" date="2015-09" db="EMBL/GenBank/DDBJ databases">
        <title>Sorangium comparison.</title>
        <authorList>
            <person name="Zaburannyi N."/>
            <person name="Bunk B."/>
            <person name="Overmann J."/>
            <person name="Mueller R."/>
        </authorList>
    </citation>
    <scope>NUCLEOTIDE SEQUENCE [LARGE SCALE GENOMIC DNA]</scope>
    <source>
        <strain evidence="2 3">So ceGT47</strain>
    </source>
</reference>
<dbReference type="EMBL" id="CP012670">
    <property type="protein sequence ID" value="AUX24891.1"/>
    <property type="molecule type" value="Genomic_DNA"/>
</dbReference>
<keyword evidence="1" id="KW-0732">Signal</keyword>
<gene>
    <name evidence="2" type="ORF">SOCEGT47_054310</name>
</gene>
<dbReference type="Proteomes" id="UP000295781">
    <property type="component" value="Chromosome"/>
</dbReference>
<evidence type="ECO:0000313" key="3">
    <source>
        <dbReference type="Proteomes" id="UP000295781"/>
    </source>
</evidence>
<evidence type="ECO:0000313" key="2">
    <source>
        <dbReference type="EMBL" id="AUX24891.1"/>
    </source>
</evidence>
<evidence type="ECO:0000256" key="1">
    <source>
        <dbReference type="SAM" id="SignalP"/>
    </source>
</evidence>